<dbReference type="Proteomes" id="UP001597512">
    <property type="component" value="Unassembled WGS sequence"/>
</dbReference>
<name>A0ABW6AKE6_9BACT</name>
<dbReference type="EMBL" id="JBHUOM010000019">
    <property type="protein sequence ID" value="MFD2935956.1"/>
    <property type="molecule type" value="Genomic_DNA"/>
</dbReference>
<evidence type="ECO:0000256" key="2">
    <source>
        <dbReference type="ARBA" id="ARBA00022723"/>
    </source>
</evidence>
<dbReference type="PANTHER" id="PTHR13799">
    <property type="entry name" value="NGG1 INTERACTING FACTOR 3"/>
    <property type="match status" value="1"/>
</dbReference>
<dbReference type="Pfam" id="PF01784">
    <property type="entry name" value="DUF34_NIF3"/>
    <property type="match status" value="1"/>
</dbReference>
<keyword evidence="4" id="KW-1185">Reference proteome</keyword>
<gene>
    <name evidence="3" type="ORF">ACFS25_19395</name>
</gene>
<protein>
    <submittedName>
        <fullName evidence="3">Nif3-like dinuclear metal center hexameric protein</fullName>
    </submittedName>
</protein>
<proteinExistence type="inferred from homology"/>
<keyword evidence="2" id="KW-0479">Metal-binding</keyword>
<evidence type="ECO:0000313" key="3">
    <source>
        <dbReference type="EMBL" id="MFD2935956.1"/>
    </source>
</evidence>
<evidence type="ECO:0000313" key="4">
    <source>
        <dbReference type="Proteomes" id="UP001597512"/>
    </source>
</evidence>
<dbReference type="RefSeq" id="WP_381504298.1">
    <property type="nucleotide sequence ID" value="NZ_JBHUOM010000019.1"/>
</dbReference>
<dbReference type="InterPro" id="IPR002678">
    <property type="entry name" value="DUF34/NIF3"/>
</dbReference>
<dbReference type="InterPro" id="IPR036069">
    <property type="entry name" value="DUF34/NIF3_sf"/>
</dbReference>
<organism evidence="3 4">
    <name type="scientific">Spirosoma flavum</name>
    <dbReference type="NCBI Taxonomy" id="2048557"/>
    <lineage>
        <taxon>Bacteria</taxon>
        <taxon>Pseudomonadati</taxon>
        <taxon>Bacteroidota</taxon>
        <taxon>Cytophagia</taxon>
        <taxon>Cytophagales</taxon>
        <taxon>Cytophagaceae</taxon>
        <taxon>Spirosoma</taxon>
    </lineage>
</organism>
<dbReference type="Gene3D" id="3.40.1390.30">
    <property type="entry name" value="NIF3 (NGG1p interacting factor 3)-like"/>
    <property type="match status" value="1"/>
</dbReference>
<accession>A0ABW6AKE6</accession>
<comment type="similarity">
    <text evidence="1">Belongs to the GTP cyclohydrolase I type 2/NIF3 family.</text>
</comment>
<dbReference type="SUPFAM" id="SSF102705">
    <property type="entry name" value="NIF3 (NGG1p interacting factor 3)-like"/>
    <property type="match status" value="1"/>
</dbReference>
<evidence type="ECO:0000256" key="1">
    <source>
        <dbReference type="ARBA" id="ARBA00006964"/>
    </source>
</evidence>
<sequence length="259" mass="28656">MDTSPFFLNDINDYLQNELAASRYPDAEKGGIYYPSKRPIRRLGLALEPFPKLSDWVNETQVDALWLHRPWQLDLANLPPDIGILSHHLPFDETLTMGNNTQLAKRIGATGALEPLGYKQDTTEDGTLLPERPIGMLIDVVEQEFDYWLTTVKGIFGGYDRAEAGSGAAGWQTTSSRIAVVGAMTDALVREAAERGAHLYLTGSYRKPGQQAVDETGIAVIAVGHRRSEVWGLRALADLLGERWSIECIVHEPTVISKL</sequence>
<reference evidence="4" key="1">
    <citation type="journal article" date="2019" name="Int. J. Syst. Evol. Microbiol.">
        <title>The Global Catalogue of Microorganisms (GCM) 10K type strain sequencing project: providing services to taxonomists for standard genome sequencing and annotation.</title>
        <authorList>
            <consortium name="The Broad Institute Genomics Platform"/>
            <consortium name="The Broad Institute Genome Sequencing Center for Infectious Disease"/>
            <person name="Wu L."/>
            <person name="Ma J."/>
        </authorList>
    </citation>
    <scope>NUCLEOTIDE SEQUENCE [LARGE SCALE GENOMIC DNA]</scope>
    <source>
        <strain evidence="4">KCTC 52490</strain>
    </source>
</reference>
<dbReference type="PANTHER" id="PTHR13799:SF14">
    <property type="entry name" value="GTP CYCLOHYDROLASE 1 TYPE 2 HOMOLOG"/>
    <property type="match status" value="1"/>
</dbReference>
<comment type="caution">
    <text evidence="3">The sequence shown here is derived from an EMBL/GenBank/DDBJ whole genome shotgun (WGS) entry which is preliminary data.</text>
</comment>